<accession>A0ABQ9J9C9</accession>
<sequence length="169" mass="19630">MSASKEILRPINKIKTSINENDQLLWQCQSSTKCYTTATERLIEKCENIRKEIRKLEEEILEMDPQTDILASCYQVQLENLTLNQESLVIQKLHKKCIENSIKKHKDDAHQATEEYSQHIKKCKEKLEIGNPIYKSLQAKKVELLKSKIGCMELTKKISKAKGLNKEKK</sequence>
<evidence type="ECO:0000313" key="2">
    <source>
        <dbReference type="EMBL" id="KAJ8974273.1"/>
    </source>
</evidence>
<gene>
    <name evidence="2" type="ORF">NQ317_019812</name>
</gene>
<proteinExistence type="predicted"/>
<keyword evidence="1" id="KW-0175">Coiled coil</keyword>
<dbReference type="EMBL" id="JAPWTJ010001025">
    <property type="protein sequence ID" value="KAJ8974273.1"/>
    <property type="molecule type" value="Genomic_DNA"/>
</dbReference>
<protein>
    <submittedName>
        <fullName evidence="2">Uncharacterized protein</fullName>
    </submittedName>
</protein>
<feature type="coiled-coil region" evidence="1">
    <location>
        <begin position="95"/>
        <end position="122"/>
    </location>
</feature>
<reference evidence="2" key="1">
    <citation type="journal article" date="2023" name="Insect Mol. Biol.">
        <title>Genome sequencing provides insights into the evolution of gene families encoding plant cell wall-degrading enzymes in longhorned beetles.</title>
        <authorList>
            <person name="Shin N.R."/>
            <person name="Okamura Y."/>
            <person name="Kirsch R."/>
            <person name="Pauchet Y."/>
        </authorList>
    </citation>
    <scope>NUCLEOTIDE SEQUENCE</scope>
    <source>
        <strain evidence="2">MMC_N1</strain>
    </source>
</reference>
<name>A0ABQ9J9C9_9CUCU</name>
<dbReference type="Proteomes" id="UP001162164">
    <property type="component" value="Unassembled WGS sequence"/>
</dbReference>
<evidence type="ECO:0000313" key="3">
    <source>
        <dbReference type="Proteomes" id="UP001162164"/>
    </source>
</evidence>
<comment type="caution">
    <text evidence="2">The sequence shown here is derived from an EMBL/GenBank/DDBJ whole genome shotgun (WGS) entry which is preliminary data.</text>
</comment>
<organism evidence="2 3">
    <name type="scientific">Molorchus minor</name>
    <dbReference type="NCBI Taxonomy" id="1323400"/>
    <lineage>
        <taxon>Eukaryota</taxon>
        <taxon>Metazoa</taxon>
        <taxon>Ecdysozoa</taxon>
        <taxon>Arthropoda</taxon>
        <taxon>Hexapoda</taxon>
        <taxon>Insecta</taxon>
        <taxon>Pterygota</taxon>
        <taxon>Neoptera</taxon>
        <taxon>Endopterygota</taxon>
        <taxon>Coleoptera</taxon>
        <taxon>Polyphaga</taxon>
        <taxon>Cucujiformia</taxon>
        <taxon>Chrysomeloidea</taxon>
        <taxon>Cerambycidae</taxon>
        <taxon>Lamiinae</taxon>
        <taxon>Monochamini</taxon>
        <taxon>Molorchus</taxon>
    </lineage>
</organism>
<keyword evidence="3" id="KW-1185">Reference proteome</keyword>
<evidence type="ECO:0000256" key="1">
    <source>
        <dbReference type="SAM" id="Coils"/>
    </source>
</evidence>